<dbReference type="Proteomes" id="UP000825258">
    <property type="component" value="Chromosome"/>
</dbReference>
<sequence length="219" mass="25592">MHTLFDYINKDIKPLDASETIANAQDFFLDLNYSHFPVVEKGVFIGSLSKDDAELLDSRTLIQDNKYELERFYVRSSMIWLDVLEVFAQNETNIVPVLSDKNSYLGYYELEDVVRFFHETPFLKEDGGILIIRKDITNYSMGQITQIVESNNARLLGLFVSKVDGDYVEVTVKTSQSSLNDIIQTFRRYEYEIISEHQEDSYLQNLKERSDYLDKYLNI</sequence>
<dbReference type="Gene3D" id="3.10.580.10">
    <property type="entry name" value="CBS-domain"/>
    <property type="match status" value="1"/>
</dbReference>
<protein>
    <recommendedName>
        <fullName evidence="1">CBS domain-containing protein</fullName>
    </recommendedName>
</protein>
<dbReference type="EMBL" id="AP024749">
    <property type="protein sequence ID" value="BCY28181.1"/>
    <property type="molecule type" value="Genomic_DNA"/>
</dbReference>
<evidence type="ECO:0000313" key="3">
    <source>
        <dbReference type="Proteomes" id="UP000825258"/>
    </source>
</evidence>
<dbReference type="InterPro" id="IPR046342">
    <property type="entry name" value="CBS_dom_sf"/>
</dbReference>
<organism evidence="2 3">
    <name type="scientific">Flavobacterium okayamense</name>
    <dbReference type="NCBI Taxonomy" id="2830782"/>
    <lineage>
        <taxon>Bacteria</taxon>
        <taxon>Pseudomonadati</taxon>
        <taxon>Bacteroidota</taxon>
        <taxon>Flavobacteriia</taxon>
        <taxon>Flavobacteriales</taxon>
        <taxon>Flavobacteriaceae</taxon>
        <taxon>Flavobacterium</taxon>
    </lineage>
</organism>
<gene>
    <name evidence="2" type="ORF">KK2020170_10490</name>
</gene>
<reference evidence="2 3" key="1">
    <citation type="submission" date="2021-06" db="EMBL/GenBank/DDBJ databases">
        <title>Whole genome sequences of Flavobacterium sp. KK2020170 and assembly.</title>
        <authorList>
            <person name="Kitahara K."/>
            <person name="Miyoshi S."/>
            <person name="Uesaka K."/>
        </authorList>
    </citation>
    <scope>NUCLEOTIDE SEQUENCE [LARGE SCALE GENOMIC DNA]</scope>
    <source>
        <strain evidence="2 3">KK2020170</strain>
    </source>
</reference>
<dbReference type="InterPro" id="IPR000644">
    <property type="entry name" value="CBS_dom"/>
</dbReference>
<dbReference type="Pfam" id="PF00571">
    <property type="entry name" value="CBS"/>
    <property type="match status" value="1"/>
</dbReference>
<keyword evidence="3" id="KW-1185">Reference proteome</keyword>
<name>A0ABM7S3Y5_9FLAO</name>
<proteinExistence type="predicted"/>
<accession>A0ABM7S3Y5</accession>
<evidence type="ECO:0000259" key="1">
    <source>
        <dbReference type="Pfam" id="PF00571"/>
    </source>
</evidence>
<feature type="domain" description="CBS" evidence="1">
    <location>
        <begin position="6"/>
        <end position="52"/>
    </location>
</feature>
<dbReference type="RefSeq" id="WP_221259785.1">
    <property type="nucleotide sequence ID" value="NZ_AP024749.1"/>
</dbReference>
<evidence type="ECO:0000313" key="2">
    <source>
        <dbReference type="EMBL" id="BCY28181.1"/>
    </source>
</evidence>
<dbReference type="SUPFAM" id="SSF54631">
    <property type="entry name" value="CBS-domain pair"/>
    <property type="match status" value="1"/>
</dbReference>